<name>A0A165JRT4_9BASI</name>
<feature type="compositionally biased region" description="Basic and acidic residues" evidence="1">
    <location>
        <begin position="9"/>
        <end position="30"/>
    </location>
</feature>
<feature type="region of interest" description="Disordered" evidence="1">
    <location>
        <begin position="242"/>
        <end position="266"/>
    </location>
</feature>
<organism evidence="2 3">
    <name type="scientific">Calocera cornea HHB12733</name>
    <dbReference type="NCBI Taxonomy" id="1353952"/>
    <lineage>
        <taxon>Eukaryota</taxon>
        <taxon>Fungi</taxon>
        <taxon>Dikarya</taxon>
        <taxon>Basidiomycota</taxon>
        <taxon>Agaricomycotina</taxon>
        <taxon>Dacrymycetes</taxon>
        <taxon>Dacrymycetales</taxon>
        <taxon>Dacrymycetaceae</taxon>
        <taxon>Calocera</taxon>
    </lineage>
</organism>
<evidence type="ECO:0000256" key="1">
    <source>
        <dbReference type="SAM" id="MobiDB-lite"/>
    </source>
</evidence>
<dbReference type="InParanoid" id="A0A165JRT4"/>
<keyword evidence="3" id="KW-1185">Reference proteome</keyword>
<dbReference type="AlphaFoldDB" id="A0A165JRT4"/>
<proteinExistence type="predicted"/>
<dbReference type="EMBL" id="KV423918">
    <property type="protein sequence ID" value="KZT62187.1"/>
    <property type="molecule type" value="Genomic_DNA"/>
</dbReference>
<gene>
    <name evidence="2" type="ORF">CALCODRAFT_514278</name>
</gene>
<accession>A0A165JRT4</accession>
<protein>
    <submittedName>
        <fullName evidence="2">Uncharacterized protein</fullName>
    </submittedName>
</protein>
<reference evidence="2 3" key="1">
    <citation type="journal article" date="2016" name="Mol. Biol. Evol.">
        <title>Comparative Genomics of Early-Diverging Mushroom-Forming Fungi Provides Insights into the Origins of Lignocellulose Decay Capabilities.</title>
        <authorList>
            <person name="Nagy L.G."/>
            <person name="Riley R."/>
            <person name="Tritt A."/>
            <person name="Adam C."/>
            <person name="Daum C."/>
            <person name="Floudas D."/>
            <person name="Sun H."/>
            <person name="Yadav J.S."/>
            <person name="Pangilinan J."/>
            <person name="Larsson K.H."/>
            <person name="Matsuura K."/>
            <person name="Barry K."/>
            <person name="Labutti K."/>
            <person name="Kuo R."/>
            <person name="Ohm R.A."/>
            <person name="Bhattacharya S.S."/>
            <person name="Shirouzu T."/>
            <person name="Yoshinaga Y."/>
            <person name="Martin F.M."/>
            <person name="Grigoriev I.V."/>
            <person name="Hibbett D.S."/>
        </authorList>
    </citation>
    <scope>NUCLEOTIDE SEQUENCE [LARGE SCALE GENOMIC DNA]</scope>
    <source>
        <strain evidence="2 3">HHB12733</strain>
    </source>
</reference>
<dbReference type="STRING" id="1353952.A0A165JRT4"/>
<feature type="region of interest" description="Disordered" evidence="1">
    <location>
        <begin position="1"/>
        <end position="30"/>
    </location>
</feature>
<sequence length="319" mass="34554">MDVLCETATRTEDRRLGEPRERVTSPDHHPIATFQRPLGCAHTSVPPTLEQTATLVEEYRLFQPPLSLPTKSKYLLRQLIVANPSRARRAGLKLRPLPQKAEGEEGRLTKLETLQAVLQRGTARSRLLAERFHSAPTQTFEPLCPHITKLDCAKSSHALTGHFTACSLASCTSAPSSARNTCYSEPSYALSPSIGPAPARASGSVYLLSGLGAGGRGKEKAPCRYCTLKWAMTGGGAWSTPVERHGEGPPSVQAAGRSPGAAQRGLRPSQWVNCDLRKFDYGLPGKFHVIMADLLHRRISISVCLLSSPTALQTSEQQG</sequence>
<evidence type="ECO:0000313" key="2">
    <source>
        <dbReference type="EMBL" id="KZT62187.1"/>
    </source>
</evidence>
<dbReference type="Proteomes" id="UP000076842">
    <property type="component" value="Unassembled WGS sequence"/>
</dbReference>
<evidence type="ECO:0000313" key="3">
    <source>
        <dbReference type="Proteomes" id="UP000076842"/>
    </source>
</evidence>